<proteinExistence type="predicted"/>
<comment type="subcellular location">
    <subcellularLocation>
        <location evidence="1">Secreted</location>
        <location evidence="1">Cell wall</location>
        <topology evidence="1">Peptidoglycan-anchor</topology>
    </subcellularLocation>
</comment>
<keyword evidence="4" id="KW-0732">Signal</keyword>
<keyword evidence="8" id="KW-1133">Transmembrane helix</keyword>
<feature type="transmembrane region" description="Helical" evidence="8">
    <location>
        <begin position="582"/>
        <end position="600"/>
    </location>
</feature>
<feature type="region of interest" description="Disordered" evidence="7">
    <location>
        <begin position="44"/>
        <end position="82"/>
    </location>
</feature>
<gene>
    <name evidence="11" type="ORF">JZO69_04080</name>
</gene>
<dbReference type="Pfam" id="PF17961">
    <property type="entry name" value="Big_8"/>
    <property type="match status" value="1"/>
</dbReference>
<evidence type="ECO:0000256" key="4">
    <source>
        <dbReference type="ARBA" id="ARBA00022729"/>
    </source>
</evidence>
<evidence type="ECO:0000256" key="5">
    <source>
        <dbReference type="ARBA" id="ARBA00023088"/>
    </source>
</evidence>
<evidence type="ECO:0000313" key="11">
    <source>
        <dbReference type="EMBL" id="MBO0439526.1"/>
    </source>
</evidence>
<evidence type="ECO:0000256" key="7">
    <source>
        <dbReference type="SAM" id="MobiDB-lite"/>
    </source>
</evidence>
<name>A0ABS3GW80_9ENTE</name>
<feature type="compositionally biased region" description="Polar residues" evidence="7">
    <location>
        <begin position="44"/>
        <end position="62"/>
    </location>
</feature>
<evidence type="ECO:0000259" key="9">
    <source>
        <dbReference type="Pfam" id="PF05737"/>
    </source>
</evidence>
<dbReference type="Gene3D" id="2.60.40.740">
    <property type="match status" value="1"/>
</dbReference>
<organism evidence="11 12">
    <name type="scientific">Candidatus Enterococcus ikei</name>
    <dbReference type="NCBI Taxonomy" id="2815326"/>
    <lineage>
        <taxon>Bacteria</taxon>
        <taxon>Bacillati</taxon>
        <taxon>Bacillota</taxon>
        <taxon>Bacilli</taxon>
        <taxon>Lactobacillales</taxon>
        <taxon>Enterococcaceae</taxon>
        <taxon>Enterococcus</taxon>
    </lineage>
</organism>
<evidence type="ECO:0000313" key="12">
    <source>
        <dbReference type="Proteomes" id="UP000664632"/>
    </source>
</evidence>
<feature type="domain" description="Collagen binding" evidence="9">
    <location>
        <begin position="237"/>
        <end position="367"/>
    </location>
</feature>
<dbReference type="Gene3D" id="2.60.40.1280">
    <property type="match status" value="1"/>
</dbReference>
<keyword evidence="8" id="KW-0472">Membrane</keyword>
<evidence type="ECO:0000256" key="8">
    <source>
        <dbReference type="SAM" id="Phobius"/>
    </source>
</evidence>
<evidence type="ECO:0000256" key="1">
    <source>
        <dbReference type="ARBA" id="ARBA00004168"/>
    </source>
</evidence>
<protein>
    <submittedName>
        <fullName evidence="11">LPXTG cell wall anchor domain-containing protein</fullName>
    </submittedName>
</protein>
<keyword evidence="12" id="KW-1185">Reference proteome</keyword>
<feature type="domain" description="SDR-like Ig" evidence="10">
    <location>
        <begin position="110"/>
        <end position="203"/>
    </location>
</feature>
<evidence type="ECO:0000259" key="10">
    <source>
        <dbReference type="Pfam" id="PF17961"/>
    </source>
</evidence>
<dbReference type="EMBL" id="JAFLWD010000008">
    <property type="protein sequence ID" value="MBO0439526.1"/>
    <property type="molecule type" value="Genomic_DNA"/>
</dbReference>
<dbReference type="Proteomes" id="UP000664632">
    <property type="component" value="Unassembled WGS sequence"/>
</dbReference>
<dbReference type="SUPFAM" id="SSF49401">
    <property type="entry name" value="Bacterial adhesins"/>
    <property type="match status" value="2"/>
</dbReference>
<feature type="region of interest" description="Disordered" evidence="7">
    <location>
        <begin position="526"/>
        <end position="570"/>
    </location>
</feature>
<dbReference type="NCBIfam" id="TIGR01167">
    <property type="entry name" value="LPXTG_anchor"/>
    <property type="match status" value="1"/>
</dbReference>
<feature type="compositionally biased region" description="Low complexity" evidence="7">
    <location>
        <begin position="532"/>
        <end position="560"/>
    </location>
</feature>
<dbReference type="InterPro" id="IPR008966">
    <property type="entry name" value="Adhesion_dom_sf"/>
</dbReference>
<dbReference type="RefSeq" id="WP_207111617.1">
    <property type="nucleotide sequence ID" value="NZ_JAFLWD010000008.1"/>
</dbReference>
<feature type="compositionally biased region" description="Low complexity" evidence="7">
    <location>
        <begin position="63"/>
        <end position="80"/>
    </location>
</feature>
<comment type="caution">
    <text evidence="11">The sequence shown here is derived from an EMBL/GenBank/DDBJ whole genome shotgun (WGS) entry which is preliminary data.</text>
</comment>
<keyword evidence="5" id="KW-0572">Peptidoglycan-anchor</keyword>
<reference evidence="11 12" key="1">
    <citation type="submission" date="2021-03" db="EMBL/GenBank/DDBJ databases">
        <title>Enterococcal diversity collection.</title>
        <authorList>
            <person name="Gilmore M.S."/>
            <person name="Schwartzman J."/>
            <person name="Van Tyne D."/>
            <person name="Martin M."/>
            <person name="Earl A.M."/>
            <person name="Manson A.L."/>
            <person name="Straub T."/>
            <person name="Salamzade R."/>
            <person name="Saavedra J."/>
            <person name="Lebreton F."/>
            <person name="Prichula J."/>
            <person name="Schaufler K."/>
            <person name="Gaca A."/>
            <person name="Sgardioli B."/>
            <person name="Wagenaar J."/>
            <person name="Strong T."/>
        </authorList>
    </citation>
    <scope>NUCLEOTIDE SEQUENCE [LARGE SCALE GENOMIC DNA]</scope>
    <source>
        <strain evidence="11 12">DIV0869a</strain>
    </source>
</reference>
<keyword evidence="8" id="KW-0812">Transmembrane</keyword>
<accession>A0ABS3GW80</accession>
<dbReference type="InterPro" id="IPR041171">
    <property type="entry name" value="SDR_Ig"/>
</dbReference>
<evidence type="ECO:0000256" key="2">
    <source>
        <dbReference type="ARBA" id="ARBA00022512"/>
    </source>
</evidence>
<keyword evidence="3" id="KW-0964">Secreted</keyword>
<evidence type="ECO:0000256" key="6">
    <source>
        <dbReference type="SAM" id="Coils"/>
    </source>
</evidence>
<evidence type="ECO:0000256" key="3">
    <source>
        <dbReference type="ARBA" id="ARBA00022525"/>
    </source>
</evidence>
<sequence>MRRIKRLGKISMLLFIFWLMVTGISMKTNAVETNSSTTESYVTSSKELLEQQAENSSTESLDSTISATEESTTESQTKQQPIVKAKKEYGSELLTNVSLTDIANNPIHRVKSSDKIKVNYSFYLPDEAQAGDELTFELPAILQMVNYNDFPLLSENGTEIGIAKIDRATNKVTVTFNDYVTDHNTISGQFFFWVKLVSNQTTEGVNPIPLPINGATSDLELMVNKINGVSTGTTNPTTIFKSGKFDSLDPQKINWTITINNSGQNLLLPIINDSLGAGQQLLGDSFGVNYRNADKVSLKKYQLPSNIQGDITSVIPTVNGFILSLQSLGSYSGDKGYVSAVVNYSTKVTDSSVKYVNNANTLDEDGTPQSRNASLTNYANGGVGNGNVNQAIDVITDKIDEVESVDLEELTDSSAKKLTEVKENAQTVVDNENSTLTDLEEAAETLINQLVTTEEIVQPTDIQELETVIEENNELKKDDYTPESWTPWNDKKTEAINLVQIAKETPQAVSRNKIKQTTQELKTARTNLIEVTETSETSEAESSSETSTTETTNTTQSNSSIPNEKSDGNQQRLLKTGEIKSPILMIIGAVLSAVAALIIFNRKQAKK</sequence>
<keyword evidence="6" id="KW-0175">Coiled coil</keyword>
<feature type="coiled-coil region" evidence="6">
    <location>
        <begin position="422"/>
        <end position="456"/>
    </location>
</feature>
<keyword evidence="2" id="KW-0134">Cell wall</keyword>
<dbReference type="InterPro" id="IPR011252">
    <property type="entry name" value="Fibrogen-bd_dom1"/>
</dbReference>
<dbReference type="Pfam" id="PF05737">
    <property type="entry name" value="Collagen_bind"/>
    <property type="match status" value="1"/>
</dbReference>
<dbReference type="InterPro" id="IPR008456">
    <property type="entry name" value="Collagen-bd_dom"/>
</dbReference>